<evidence type="ECO:0000256" key="1">
    <source>
        <dbReference type="SAM" id="Phobius"/>
    </source>
</evidence>
<keyword evidence="3" id="KW-1185">Reference proteome</keyword>
<dbReference type="PATRIC" id="fig|1267003.4.peg.444"/>
<feature type="transmembrane region" description="Helical" evidence="1">
    <location>
        <begin position="40"/>
        <end position="64"/>
    </location>
</feature>
<dbReference type="RefSeq" id="WP_020089196.1">
    <property type="nucleotide sequence ID" value="NZ_AZCZ01000014.1"/>
</dbReference>
<organism evidence="2 3">
    <name type="scientific">Levilactobacillus parabrevis ATCC 53295</name>
    <dbReference type="NCBI Taxonomy" id="1267003"/>
    <lineage>
        <taxon>Bacteria</taxon>
        <taxon>Bacillati</taxon>
        <taxon>Bacillota</taxon>
        <taxon>Bacilli</taxon>
        <taxon>Lactobacillales</taxon>
        <taxon>Lactobacillaceae</taxon>
        <taxon>Levilactobacillus</taxon>
    </lineage>
</organism>
<dbReference type="EMBL" id="AZCZ01000014">
    <property type="protein sequence ID" value="KRK36988.1"/>
    <property type="molecule type" value="Genomic_DNA"/>
</dbReference>
<dbReference type="Proteomes" id="UP000051176">
    <property type="component" value="Unassembled WGS sequence"/>
</dbReference>
<dbReference type="OrthoDB" id="2297540at2"/>
<sequence length="91" mass="10117">MSKLLHPTLNILFKVAFLDFYVFLAAGVCAIVRVPDHILFTIWTAVAVIFVLSALLTLSGIIFAQLYREMEAISIFVLQAGLSIFLLTMVL</sequence>
<protein>
    <submittedName>
        <fullName evidence="2">Uncharacterized protein</fullName>
    </submittedName>
</protein>
<proteinExistence type="predicted"/>
<keyword evidence="1" id="KW-1133">Transmembrane helix</keyword>
<feature type="transmembrane region" description="Helical" evidence="1">
    <location>
        <begin position="12"/>
        <end position="34"/>
    </location>
</feature>
<evidence type="ECO:0000313" key="3">
    <source>
        <dbReference type="Proteomes" id="UP000051176"/>
    </source>
</evidence>
<evidence type="ECO:0000313" key="2">
    <source>
        <dbReference type="EMBL" id="KRK36988.1"/>
    </source>
</evidence>
<keyword evidence="1" id="KW-0472">Membrane</keyword>
<feature type="transmembrane region" description="Helical" evidence="1">
    <location>
        <begin position="71"/>
        <end position="90"/>
    </location>
</feature>
<dbReference type="AlphaFoldDB" id="A0A0R1GS49"/>
<name>A0A0R1GS49_9LACO</name>
<reference evidence="2 3" key="1">
    <citation type="journal article" date="2015" name="Genome Announc.">
        <title>Expanding the biotechnology potential of lactobacilli through comparative genomics of 213 strains and associated genera.</title>
        <authorList>
            <person name="Sun Z."/>
            <person name="Harris H.M."/>
            <person name="McCann A."/>
            <person name="Guo C."/>
            <person name="Argimon S."/>
            <person name="Zhang W."/>
            <person name="Yang X."/>
            <person name="Jeffery I.B."/>
            <person name="Cooney J.C."/>
            <person name="Kagawa T.F."/>
            <person name="Liu W."/>
            <person name="Song Y."/>
            <person name="Salvetti E."/>
            <person name="Wrobel A."/>
            <person name="Rasinkangas P."/>
            <person name="Parkhill J."/>
            <person name="Rea M.C."/>
            <person name="O'Sullivan O."/>
            <person name="Ritari J."/>
            <person name="Douillard F.P."/>
            <person name="Paul Ross R."/>
            <person name="Yang R."/>
            <person name="Briner A.E."/>
            <person name="Felis G.E."/>
            <person name="de Vos W.M."/>
            <person name="Barrangou R."/>
            <person name="Klaenhammer T.R."/>
            <person name="Caufield P.W."/>
            <person name="Cui Y."/>
            <person name="Zhang H."/>
            <person name="O'Toole P.W."/>
        </authorList>
    </citation>
    <scope>NUCLEOTIDE SEQUENCE [LARGE SCALE GENOMIC DNA]</scope>
    <source>
        <strain evidence="2 3">ATCC 53295</strain>
    </source>
</reference>
<keyword evidence="1" id="KW-0812">Transmembrane</keyword>
<comment type="caution">
    <text evidence="2">The sequence shown here is derived from an EMBL/GenBank/DDBJ whole genome shotgun (WGS) entry which is preliminary data.</text>
</comment>
<accession>A0A0R1GS49</accession>
<gene>
    <name evidence="2" type="ORF">FD07_GL000409</name>
</gene>